<evidence type="ECO:0000313" key="1">
    <source>
        <dbReference type="EMBL" id="AXG66674.1"/>
    </source>
</evidence>
<sequence length="149" mass="17264">MIPNHFKLKTIGCDTITPIVLRELHLQMEKNVKVDLAEAFTLLMEAQALYIDLRQQESGQSADYYYAEIGRGIENLLIKYSLEWVLDPNKLEEYVLKFITERNFKKVTDTVYENTCPDAQYSFYEARIFSAIFTDSFAASDFGSIIVEH</sequence>
<dbReference type="Proteomes" id="UP000263742">
    <property type="component" value="Segment"/>
</dbReference>
<accession>A0A384ZWR5</accession>
<evidence type="ECO:0000313" key="2">
    <source>
        <dbReference type="Proteomes" id="UP000263742"/>
    </source>
</evidence>
<organism evidence="1 2">
    <name type="scientific">Dickeya phage vB_DsoM_JA13</name>
    <dbReference type="NCBI Taxonomy" id="2283030"/>
    <lineage>
        <taxon>Viruses</taxon>
        <taxon>Duplodnaviria</taxon>
        <taxon>Heunggongvirae</taxon>
        <taxon>Uroviricota</taxon>
        <taxon>Caudoviricetes</taxon>
        <taxon>Salmondvirus</taxon>
        <taxon>Salmondvirus JA11</taxon>
    </lineage>
</organism>
<proteinExistence type="predicted"/>
<gene>
    <name evidence="1" type="ORF">JA13_271</name>
</gene>
<name>A0A384ZWR5_9CAUD</name>
<dbReference type="EMBL" id="MH460460">
    <property type="protein sequence ID" value="AXG66674.1"/>
    <property type="molecule type" value="Genomic_DNA"/>
</dbReference>
<protein>
    <submittedName>
        <fullName evidence="1">Uncharacterized protein</fullName>
    </submittedName>
</protein>
<reference evidence="1 2" key="1">
    <citation type="journal article" date="2018" name="Front. Microbiol.">
        <title>Jumbo Bacteriophages Are Represented Within an Increasing Diversity of Environmental Viruses Infecting the Emerging Phytopathogen, Dickeya solani.</title>
        <authorList>
            <person name="Day A.W."/>
            <person name="Ahn J."/>
            <person name="Salmond G.P.C."/>
        </authorList>
    </citation>
    <scope>NUCLEOTIDE SEQUENCE [LARGE SCALE GENOMIC DNA]</scope>
</reference>